<accession>A0A218VDQ7</accession>
<dbReference type="Pfam" id="PF03647">
    <property type="entry name" value="Tmemb_14"/>
    <property type="match status" value="1"/>
</dbReference>
<comment type="caution">
    <text evidence="7">The sequence shown here is derived from an EMBL/GenBank/DDBJ whole genome shotgun (WGS) entry which is preliminary data.</text>
</comment>
<keyword evidence="4 6" id="KW-1133">Transmembrane helix</keyword>
<dbReference type="STRING" id="299123.ENSLSDP00000018120"/>
<evidence type="ECO:0000313" key="7">
    <source>
        <dbReference type="EMBL" id="OWK63821.1"/>
    </source>
</evidence>
<dbReference type="PANTHER" id="PTHR12668:SF11">
    <property type="entry name" value="TRANSMEMBRANE PROTEIN 14A"/>
    <property type="match status" value="1"/>
</dbReference>
<dbReference type="InterPro" id="IPR044890">
    <property type="entry name" value="TMEM14_sf"/>
</dbReference>
<evidence type="ECO:0000256" key="6">
    <source>
        <dbReference type="SAM" id="Phobius"/>
    </source>
</evidence>
<evidence type="ECO:0000256" key="5">
    <source>
        <dbReference type="ARBA" id="ARBA00023136"/>
    </source>
</evidence>
<dbReference type="InterPro" id="IPR005349">
    <property type="entry name" value="TMEM14"/>
</dbReference>
<reference evidence="7 8" key="1">
    <citation type="submission" date="2017-05" db="EMBL/GenBank/DDBJ databases">
        <title>Genome of assembly of the Bengalese finch, Lonchura striata domestica.</title>
        <authorList>
            <person name="Colquitt B.M."/>
            <person name="Brainard M.S."/>
        </authorList>
    </citation>
    <scope>NUCLEOTIDE SEQUENCE [LARGE SCALE GENOMIC DNA]</scope>
    <source>
        <strain evidence="7">White83orange57</strain>
    </source>
</reference>
<feature type="transmembrane region" description="Helical" evidence="6">
    <location>
        <begin position="38"/>
        <end position="55"/>
    </location>
</feature>
<evidence type="ECO:0000256" key="3">
    <source>
        <dbReference type="ARBA" id="ARBA00022692"/>
    </source>
</evidence>
<evidence type="ECO:0000256" key="4">
    <source>
        <dbReference type="ARBA" id="ARBA00022989"/>
    </source>
</evidence>
<dbReference type="Gene3D" id="1.10.10.1740">
    <property type="entry name" value="Transmembrane protein 14-like"/>
    <property type="match status" value="1"/>
</dbReference>
<dbReference type="EMBL" id="MUZQ01000008">
    <property type="protein sequence ID" value="OWK63821.1"/>
    <property type="molecule type" value="Genomic_DNA"/>
</dbReference>
<keyword evidence="8" id="KW-1185">Reference proteome</keyword>
<comment type="subcellular location">
    <subcellularLocation>
        <location evidence="1">Membrane</location>
    </subcellularLocation>
</comment>
<comment type="similarity">
    <text evidence="2">Belongs to the TMEM14 family.</text>
</comment>
<proteinExistence type="inferred from homology"/>
<protein>
    <submittedName>
        <fullName evidence="7">Transmembrane protein 14C</fullName>
    </submittedName>
</protein>
<dbReference type="Proteomes" id="UP000197619">
    <property type="component" value="Unassembled WGS sequence"/>
</dbReference>
<keyword evidence="5 6" id="KW-0472">Membrane</keyword>
<evidence type="ECO:0000256" key="1">
    <source>
        <dbReference type="ARBA" id="ARBA00004370"/>
    </source>
</evidence>
<evidence type="ECO:0000256" key="2">
    <source>
        <dbReference type="ARBA" id="ARBA00007590"/>
    </source>
</evidence>
<dbReference type="AlphaFoldDB" id="A0A218VDQ7"/>
<evidence type="ECO:0000313" key="8">
    <source>
        <dbReference type="Proteomes" id="UP000197619"/>
    </source>
</evidence>
<sequence length="158" mass="17239">MGLLDSVGTMAVDWIGFAYASLLVVGGVVAYTRKGSKISLAAGLAFGSVAGYGAYCVTFDPRNVKISLCKCFTTVSKQTNKQHPELHVKLSFYFIFSFDHYNGNEVQEVQEINASRTSSVPEPFDDFEACVYAAVGDLELNMTAMPTKQTLSVLERQV</sequence>
<feature type="transmembrane region" description="Helical" evidence="6">
    <location>
        <begin position="12"/>
        <end position="31"/>
    </location>
</feature>
<organism evidence="7 8">
    <name type="scientific">Lonchura striata</name>
    <name type="common">white-rumped munia</name>
    <dbReference type="NCBI Taxonomy" id="40157"/>
    <lineage>
        <taxon>Eukaryota</taxon>
        <taxon>Metazoa</taxon>
        <taxon>Chordata</taxon>
        <taxon>Craniata</taxon>
        <taxon>Vertebrata</taxon>
        <taxon>Euteleostomi</taxon>
        <taxon>Archelosauria</taxon>
        <taxon>Archosauria</taxon>
        <taxon>Dinosauria</taxon>
        <taxon>Saurischia</taxon>
        <taxon>Theropoda</taxon>
        <taxon>Coelurosauria</taxon>
        <taxon>Aves</taxon>
        <taxon>Neognathae</taxon>
        <taxon>Neoaves</taxon>
        <taxon>Telluraves</taxon>
        <taxon>Australaves</taxon>
        <taxon>Passeriformes</taxon>
        <taxon>Passeroidea</taxon>
        <taxon>Estrildidae</taxon>
        <taxon>Estrildinae</taxon>
        <taxon>Lonchura</taxon>
    </lineage>
</organism>
<name>A0A218VDQ7_9PASE</name>
<keyword evidence="3 6" id="KW-0812">Transmembrane</keyword>
<dbReference type="GO" id="GO:0070453">
    <property type="term" value="P:regulation of heme biosynthetic process"/>
    <property type="evidence" value="ECO:0007669"/>
    <property type="project" value="TreeGrafter"/>
</dbReference>
<dbReference type="GO" id="GO:0031966">
    <property type="term" value="C:mitochondrial membrane"/>
    <property type="evidence" value="ECO:0007669"/>
    <property type="project" value="TreeGrafter"/>
</dbReference>
<dbReference type="PANTHER" id="PTHR12668">
    <property type="entry name" value="TRANSMEMBRANE PROTEIN 14, 15"/>
    <property type="match status" value="1"/>
</dbReference>
<gene>
    <name evidence="7" type="primary">TMEM14C_0</name>
    <name evidence="7" type="ORF">RLOC_00003650</name>
</gene>